<name>A0ABQ7WEA4_SOLTU</name>
<organism evidence="1 2">
    <name type="scientific">Solanum tuberosum</name>
    <name type="common">Potato</name>
    <dbReference type="NCBI Taxonomy" id="4113"/>
    <lineage>
        <taxon>Eukaryota</taxon>
        <taxon>Viridiplantae</taxon>
        <taxon>Streptophyta</taxon>
        <taxon>Embryophyta</taxon>
        <taxon>Tracheophyta</taxon>
        <taxon>Spermatophyta</taxon>
        <taxon>Magnoliopsida</taxon>
        <taxon>eudicotyledons</taxon>
        <taxon>Gunneridae</taxon>
        <taxon>Pentapetalae</taxon>
        <taxon>asterids</taxon>
        <taxon>lamiids</taxon>
        <taxon>Solanales</taxon>
        <taxon>Solanaceae</taxon>
        <taxon>Solanoideae</taxon>
        <taxon>Solaneae</taxon>
        <taxon>Solanum</taxon>
    </lineage>
</organism>
<comment type="caution">
    <text evidence="1">The sequence shown here is derived from an EMBL/GenBank/DDBJ whole genome shotgun (WGS) entry which is preliminary data.</text>
</comment>
<gene>
    <name evidence="1" type="ORF">KY290_004792</name>
</gene>
<proteinExistence type="predicted"/>
<reference evidence="1 2" key="1">
    <citation type="journal article" date="2021" name="bioRxiv">
        <title>Chromosome-scale and haplotype-resolved genome assembly of a tetraploid potato cultivar.</title>
        <authorList>
            <person name="Sun H."/>
            <person name="Jiao W.-B."/>
            <person name="Krause K."/>
            <person name="Campoy J.A."/>
            <person name="Goel M."/>
            <person name="Folz-Donahue K."/>
            <person name="Kukat C."/>
            <person name="Huettel B."/>
            <person name="Schneeberger K."/>
        </authorList>
    </citation>
    <scope>NUCLEOTIDE SEQUENCE [LARGE SCALE GENOMIC DNA]</scope>
    <source>
        <strain evidence="1">SolTubOtavaFocal</strain>
        <tissue evidence="1">Leaves</tissue>
    </source>
</reference>
<evidence type="ECO:0000313" key="1">
    <source>
        <dbReference type="EMBL" id="KAH0778365.1"/>
    </source>
</evidence>
<evidence type="ECO:0000313" key="2">
    <source>
        <dbReference type="Proteomes" id="UP000826656"/>
    </source>
</evidence>
<protein>
    <submittedName>
        <fullName evidence="1">Uncharacterized protein</fullName>
    </submittedName>
</protein>
<keyword evidence="2" id="KW-1185">Reference proteome</keyword>
<accession>A0ABQ7WEA4</accession>
<sequence>MTRSINAGTTRILGLFSIESTSAFEAALMDDINVDASTSSNGGIVPSIELLCILRAREY</sequence>
<dbReference type="EMBL" id="JAIVGD010000002">
    <property type="protein sequence ID" value="KAH0778365.1"/>
    <property type="molecule type" value="Genomic_DNA"/>
</dbReference>
<dbReference type="Proteomes" id="UP000826656">
    <property type="component" value="Unassembled WGS sequence"/>
</dbReference>